<evidence type="ECO:0000313" key="3">
    <source>
        <dbReference type="EMBL" id="KKL88102.1"/>
    </source>
</evidence>
<dbReference type="InterPro" id="IPR001466">
    <property type="entry name" value="Beta-lactam-related"/>
</dbReference>
<gene>
    <name evidence="3" type="ORF">LCGC14_1928090</name>
</gene>
<dbReference type="AlphaFoldDB" id="A0A0F9ILL5"/>
<dbReference type="InterPro" id="IPR050789">
    <property type="entry name" value="Diverse_Enzym_Activities"/>
</dbReference>
<proteinExistence type="predicted"/>
<keyword evidence="1" id="KW-1133">Transmembrane helix</keyword>
<name>A0A0F9ILL5_9ZZZZ</name>
<evidence type="ECO:0000256" key="1">
    <source>
        <dbReference type="SAM" id="Phobius"/>
    </source>
</evidence>
<reference evidence="3" key="1">
    <citation type="journal article" date="2015" name="Nature">
        <title>Complex archaea that bridge the gap between prokaryotes and eukaryotes.</title>
        <authorList>
            <person name="Spang A."/>
            <person name="Saw J.H."/>
            <person name="Jorgensen S.L."/>
            <person name="Zaremba-Niedzwiedzka K."/>
            <person name="Martijn J."/>
            <person name="Lind A.E."/>
            <person name="van Eijk R."/>
            <person name="Schleper C."/>
            <person name="Guy L."/>
            <person name="Ettema T.J."/>
        </authorList>
    </citation>
    <scope>NUCLEOTIDE SEQUENCE</scope>
</reference>
<dbReference type="Gene3D" id="3.40.710.10">
    <property type="entry name" value="DD-peptidase/beta-lactamase superfamily"/>
    <property type="match status" value="1"/>
</dbReference>
<organism evidence="3">
    <name type="scientific">marine sediment metagenome</name>
    <dbReference type="NCBI Taxonomy" id="412755"/>
    <lineage>
        <taxon>unclassified sequences</taxon>
        <taxon>metagenomes</taxon>
        <taxon>ecological metagenomes</taxon>
    </lineage>
</organism>
<dbReference type="Pfam" id="PF00144">
    <property type="entry name" value="Beta-lactamase"/>
    <property type="match status" value="1"/>
</dbReference>
<feature type="transmembrane region" description="Helical" evidence="1">
    <location>
        <begin position="7"/>
        <end position="31"/>
    </location>
</feature>
<dbReference type="PANTHER" id="PTHR43283">
    <property type="entry name" value="BETA-LACTAMASE-RELATED"/>
    <property type="match status" value="1"/>
</dbReference>
<feature type="transmembrane region" description="Helical" evidence="1">
    <location>
        <begin position="105"/>
        <end position="127"/>
    </location>
</feature>
<feature type="domain" description="Beta-lactamase-related" evidence="2">
    <location>
        <begin position="72"/>
        <end position="234"/>
    </location>
</feature>
<feature type="non-terminal residue" evidence="3">
    <location>
        <position position="237"/>
    </location>
</feature>
<comment type="caution">
    <text evidence="3">The sequence shown here is derived from an EMBL/GenBank/DDBJ whole genome shotgun (WGS) entry which is preliminary data.</text>
</comment>
<dbReference type="InterPro" id="IPR012338">
    <property type="entry name" value="Beta-lactam/transpept-like"/>
</dbReference>
<keyword evidence="1" id="KW-0472">Membrane</keyword>
<sequence>MKLSRKTLFSLSIPILIIILSMAFLVPWWILETSNNPTHYWKKIAPEKVEMDSGLLNSMADYLESENHDIHSVVIIRDGFIVTEWYASGYKIKTLFKLYSATKSVISILIGIVLDMGFISSVNQLMLDYFPNRTIMNLNADKESITIKHLLTMTAGFDWPEWEISYFNVNNIFNTWKVNDDYVQFVLDRPMNSTPGEKFNYNTGISHLLGAILEVATNKSVEDFANEYLFEPLEIIS</sequence>
<dbReference type="EMBL" id="LAZR01020661">
    <property type="protein sequence ID" value="KKL88102.1"/>
    <property type="molecule type" value="Genomic_DNA"/>
</dbReference>
<dbReference type="SUPFAM" id="SSF56601">
    <property type="entry name" value="beta-lactamase/transpeptidase-like"/>
    <property type="match status" value="1"/>
</dbReference>
<keyword evidence="1" id="KW-0812">Transmembrane</keyword>
<accession>A0A0F9ILL5</accession>
<protein>
    <recommendedName>
        <fullName evidence="2">Beta-lactamase-related domain-containing protein</fullName>
    </recommendedName>
</protein>
<dbReference type="PANTHER" id="PTHR43283:SF7">
    <property type="entry name" value="BETA-LACTAMASE-RELATED DOMAIN-CONTAINING PROTEIN"/>
    <property type="match status" value="1"/>
</dbReference>
<evidence type="ECO:0000259" key="2">
    <source>
        <dbReference type="Pfam" id="PF00144"/>
    </source>
</evidence>